<keyword evidence="8" id="KW-1185">Reference proteome</keyword>
<dbReference type="Proteomes" id="UP001140074">
    <property type="component" value="Unassembled WGS sequence"/>
</dbReference>
<dbReference type="GO" id="GO:0016363">
    <property type="term" value="C:nuclear matrix"/>
    <property type="evidence" value="ECO:0007669"/>
    <property type="project" value="UniProtKB-SubCell"/>
</dbReference>
<dbReference type="GO" id="GO:0030042">
    <property type="term" value="P:actin filament depolymerization"/>
    <property type="evidence" value="ECO:0007669"/>
    <property type="project" value="InterPro"/>
</dbReference>
<dbReference type="PANTHER" id="PTHR11913">
    <property type="entry name" value="COFILIN-RELATED"/>
    <property type="match status" value="1"/>
</dbReference>
<accession>A0A9W8IUF4</accession>
<dbReference type="InterPro" id="IPR002108">
    <property type="entry name" value="ADF-H"/>
</dbReference>
<dbReference type="GO" id="GO:0015629">
    <property type="term" value="C:actin cytoskeleton"/>
    <property type="evidence" value="ECO:0007669"/>
    <property type="project" value="InterPro"/>
</dbReference>
<name>A0A9W8IUF4_9FUNG</name>
<protein>
    <recommendedName>
        <fullName evidence="3">Cofilin</fullName>
    </recommendedName>
    <alternativeName>
        <fullName evidence="5">Actin-depolymerizing factor 1</fullName>
    </alternativeName>
</protein>
<dbReference type="InterPro" id="IPR029006">
    <property type="entry name" value="ADF-H/Gelsolin-like_dom_sf"/>
</dbReference>
<dbReference type="SUPFAM" id="SSF55753">
    <property type="entry name" value="Actin depolymerizing proteins"/>
    <property type="match status" value="1"/>
</dbReference>
<dbReference type="GO" id="GO:0003779">
    <property type="term" value="F:actin binding"/>
    <property type="evidence" value="ECO:0007669"/>
    <property type="project" value="UniProtKB-KW"/>
</dbReference>
<feature type="domain" description="ADF-H" evidence="6">
    <location>
        <begin position="2"/>
        <end position="167"/>
    </location>
</feature>
<keyword evidence="4" id="KW-0009">Actin-binding</keyword>
<proteinExistence type="inferred from homology"/>
<dbReference type="SMART" id="SM00102">
    <property type="entry name" value="ADF"/>
    <property type="match status" value="1"/>
</dbReference>
<organism evidence="7 8">
    <name type="scientific">Coemansia aciculifera</name>
    <dbReference type="NCBI Taxonomy" id="417176"/>
    <lineage>
        <taxon>Eukaryota</taxon>
        <taxon>Fungi</taxon>
        <taxon>Fungi incertae sedis</taxon>
        <taxon>Zoopagomycota</taxon>
        <taxon>Kickxellomycotina</taxon>
        <taxon>Kickxellomycetes</taxon>
        <taxon>Kickxellales</taxon>
        <taxon>Kickxellaceae</taxon>
        <taxon>Coemansia</taxon>
    </lineage>
</organism>
<comment type="caution">
    <text evidence="7">The sequence shown here is derived from an EMBL/GenBank/DDBJ whole genome shotgun (WGS) entry which is preliminary data.</text>
</comment>
<evidence type="ECO:0000256" key="1">
    <source>
        <dbReference type="ARBA" id="ARBA00004109"/>
    </source>
</evidence>
<evidence type="ECO:0000256" key="5">
    <source>
        <dbReference type="ARBA" id="ARBA00032427"/>
    </source>
</evidence>
<dbReference type="InterPro" id="IPR017904">
    <property type="entry name" value="ADF/Cofilin"/>
</dbReference>
<evidence type="ECO:0000313" key="8">
    <source>
        <dbReference type="Proteomes" id="UP001140074"/>
    </source>
</evidence>
<evidence type="ECO:0000256" key="4">
    <source>
        <dbReference type="ARBA" id="ARBA00023203"/>
    </source>
</evidence>
<sequence>MSSGITVDDQCKSAFQELKVTHDYKFVLFKISDDNKSIIVDTTSLGPYEDMDKVDPAEKEAKLAARKAAKELLAQKPELEIYETFIKNLPEQECRYAVYDFAYKKDGSDRNKILFYAWSPDTARIKNKMVYASSKDSLRKSLVGVAQDVQATDLEEASYETALDKVLRTAR</sequence>
<comment type="subcellular location">
    <subcellularLocation>
        <location evidence="1">Nucleus matrix</location>
    </subcellularLocation>
</comment>
<dbReference type="PROSITE" id="PS51263">
    <property type="entry name" value="ADF_H"/>
    <property type="match status" value="1"/>
</dbReference>
<evidence type="ECO:0000256" key="2">
    <source>
        <dbReference type="ARBA" id="ARBA00006844"/>
    </source>
</evidence>
<evidence type="ECO:0000256" key="3">
    <source>
        <dbReference type="ARBA" id="ARBA00015630"/>
    </source>
</evidence>
<dbReference type="EMBL" id="JANBUY010000009">
    <property type="protein sequence ID" value="KAJ2867948.1"/>
    <property type="molecule type" value="Genomic_DNA"/>
</dbReference>
<evidence type="ECO:0000259" key="6">
    <source>
        <dbReference type="PROSITE" id="PS51263"/>
    </source>
</evidence>
<gene>
    <name evidence="7" type="primary">COF1</name>
    <name evidence="7" type="ORF">GGH94_000498</name>
</gene>
<comment type="similarity">
    <text evidence="2">Belongs to the actin-binding proteins ADF family.</text>
</comment>
<dbReference type="AlphaFoldDB" id="A0A9W8IUF4"/>
<evidence type="ECO:0000313" key="7">
    <source>
        <dbReference type="EMBL" id="KAJ2867948.1"/>
    </source>
</evidence>
<dbReference type="CDD" id="cd11286">
    <property type="entry name" value="ADF_cofilin_like"/>
    <property type="match status" value="1"/>
</dbReference>
<reference evidence="7" key="1">
    <citation type="submission" date="2022-07" db="EMBL/GenBank/DDBJ databases">
        <title>Phylogenomic reconstructions and comparative analyses of Kickxellomycotina fungi.</title>
        <authorList>
            <person name="Reynolds N.K."/>
            <person name="Stajich J.E."/>
            <person name="Barry K."/>
            <person name="Grigoriev I.V."/>
            <person name="Crous P."/>
            <person name="Smith M.E."/>
        </authorList>
    </citation>
    <scope>NUCLEOTIDE SEQUENCE</scope>
    <source>
        <strain evidence="7">RSA 476</strain>
    </source>
</reference>
<dbReference type="Gene3D" id="3.40.20.10">
    <property type="entry name" value="Severin"/>
    <property type="match status" value="1"/>
</dbReference>
<dbReference type="Pfam" id="PF00241">
    <property type="entry name" value="Cofilin_ADF"/>
    <property type="match status" value="2"/>
</dbReference>